<accession>A0ABS8UNA2</accession>
<feature type="compositionally biased region" description="Basic and acidic residues" evidence="1">
    <location>
        <begin position="15"/>
        <end position="33"/>
    </location>
</feature>
<evidence type="ECO:0000313" key="2">
    <source>
        <dbReference type="EMBL" id="MCD9560294.1"/>
    </source>
</evidence>
<organism evidence="2 3">
    <name type="scientific">Datura stramonium</name>
    <name type="common">Jimsonweed</name>
    <name type="synonym">Common thornapple</name>
    <dbReference type="NCBI Taxonomy" id="4076"/>
    <lineage>
        <taxon>Eukaryota</taxon>
        <taxon>Viridiplantae</taxon>
        <taxon>Streptophyta</taxon>
        <taxon>Embryophyta</taxon>
        <taxon>Tracheophyta</taxon>
        <taxon>Spermatophyta</taxon>
        <taxon>Magnoliopsida</taxon>
        <taxon>eudicotyledons</taxon>
        <taxon>Gunneridae</taxon>
        <taxon>Pentapetalae</taxon>
        <taxon>asterids</taxon>
        <taxon>lamiids</taxon>
        <taxon>Solanales</taxon>
        <taxon>Solanaceae</taxon>
        <taxon>Solanoideae</taxon>
        <taxon>Datureae</taxon>
        <taxon>Datura</taxon>
    </lineage>
</organism>
<feature type="compositionally biased region" description="Basic residues" evidence="1">
    <location>
        <begin position="1"/>
        <end position="11"/>
    </location>
</feature>
<dbReference type="Proteomes" id="UP000823775">
    <property type="component" value="Unassembled WGS sequence"/>
</dbReference>
<evidence type="ECO:0000313" key="3">
    <source>
        <dbReference type="Proteomes" id="UP000823775"/>
    </source>
</evidence>
<keyword evidence="3" id="KW-1185">Reference proteome</keyword>
<gene>
    <name evidence="2" type="ORF">HAX54_018816</name>
</gene>
<evidence type="ECO:0000256" key="1">
    <source>
        <dbReference type="SAM" id="MobiDB-lite"/>
    </source>
</evidence>
<dbReference type="EMBL" id="JACEIK010002296">
    <property type="protein sequence ID" value="MCD9560294.1"/>
    <property type="molecule type" value="Genomic_DNA"/>
</dbReference>
<name>A0ABS8UNA2_DATST</name>
<feature type="region of interest" description="Disordered" evidence="1">
    <location>
        <begin position="1"/>
        <end position="36"/>
    </location>
</feature>
<reference evidence="2 3" key="1">
    <citation type="journal article" date="2021" name="BMC Genomics">
        <title>Datura genome reveals duplications of psychoactive alkaloid biosynthetic genes and high mutation rate following tissue culture.</title>
        <authorList>
            <person name="Rajewski A."/>
            <person name="Carter-House D."/>
            <person name="Stajich J."/>
            <person name="Litt A."/>
        </authorList>
    </citation>
    <scope>NUCLEOTIDE SEQUENCE [LARGE SCALE GENOMIC DNA]</scope>
    <source>
        <strain evidence="2">AR-01</strain>
    </source>
</reference>
<proteinExistence type="predicted"/>
<sequence>MDRPHLRRRRNQNLTDKKAAGDDTHQSDSKTETESGWETLDFINDVNGDEPCNDDVKKKGVDTSCRLVKTNGKGSTIGRAVRGNKANHHAYTIAIWANRDPVVNDIMKRRLRFRLPGKFRDERLFVPRELMDQWRDAVCEARALASYDIIECPFGDCSKIWLMTKRDF</sequence>
<protein>
    <submittedName>
        <fullName evidence="2">Uncharacterized protein</fullName>
    </submittedName>
</protein>
<comment type="caution">
    <text evidence="2">The sequence shown here is derived from an EMBL/GenBank/DDBJ whole genome shotgun (WGS) entry which is preliminary data.</text>
</comment>